<keyword evidence="4 12" id="KW-0812">Transmembrane</keyword>
<keyword evidence="10" id="KW-1071">Ligand-gated ion channel</keyword>
<protein>
    <submittedName>
        <fullName evidence="15">Glutamate receptor 1-like</fullName>
    </submittedName>
</protein>
<dbReference type="Pfam" id="PF10613">
    <property type="entry name" value="Lig_chan-Glu_bd"/>
    <property type="match status" value="1"/>
</dbReference>
<dbReference type="GO" id="GO:0015276">
    <property type="term" value="F:ligand-gated monoatomic ion channel activity"/>
    <property type="evidence" value="ECO:0007669"/>
    <property type="project" value="InterPro"/>
</dbReference>
<proteinExistence type="predicted"/>
<dbReference type="GeneID" id="112468971"/>
<evidence type="ECO:0000256" key="4">
    <source>
        <dbReference type="ARBA" id="ARBA00022692"/>
    </source>
</evidence>
<evidence type="ECO:0000256" key="9">
    <source>
        <dbReference type="ARBA" id="ARBA00023180"/>
    </source>
</evidence>
<gene>
    <name evidence="15" type="primary">LOC112468971</name>
</gene>
<dbReference type="AlphaFoldDB" id="A0A6J1RNR5"/>
<evidence type="ECO:0000256" key="2">
    <source>
        <dbReference type="ARBA" id="ARBA00022448"/>
    </source>
</evidence>
<evidence type="ECO:0000313" key="15">
    <source>
        <dbReference type="RefSeq" id="XP_024894176.1"/>
    </source>
</evidence>
<dbReference type="SUPFAM" id="SSF53850">
    <property type="entry name" value="Periplasmic binding protein-like II"/>
    <property type="match status" value="1"/>
</dbReference>
<keyword evidence="8" id="KW-0675">Receptor</keyword>
<dbReference type="InterPro" id="IPR052192">
    <property type="entry name" value="Insect_Ionotropic_Sensory_Rcpt"/>
</dbReference>
<dbReference type="PANTHER" id="PTHR42643">
    <property type="entry name" value="IONOTROPIC RECEPTOR 20A-RELATED"/>
    <property type="match status" value="1"/>
</dbReference>
<evidence type="ECO:0000256" key="1">
    <source>
        <dbReference type="ARBA" id="ARBA00004651"/>
    </source>
</evidence>
<dbReference type="PANTHER" id="PTHR42643:SF30">
    <property type="entry name" value="IONOTROPIC RECEPTOR 40A-RELATED"/>
    <property type="match status" value="1"/>
</dbReference>
<evidence type="ECO:0000256" key="12">
    <source>
        <dbReference type="SAM" id="Phobius"/>
    </source>
</evidence>
<evidence type="ECO:0000259" key="13">
    <source>
        <dbReference type="Pfam" id="PF10613"/>
    </source>
</evidence>
<evidence type="ECO:0000256" key="6">
    <source>
        <dbReference type="ARBA" id="ARBA00023065"/>
    </source>
</evidence>
<keyword evidence="14" id="KW-1185">Reference proteome</keyword>
<evidence type="ECO:0000256" key="5">
    <source>
        <dbReference type="ARBA" id="ARBA00022989"/>
    </source>
</evidence>
<keyword evidence="2" id="KW-0813">Transport</keyword>
<keyword evidence="7 12" id="KW-0472">Membrane</keyword>
<keyword evidence="11" id="KW-0407">Ion channel</keyword>
<feature type="non-terminal residue" evidence="15">
    <location>
        <position position="209"/>
    </location>
</feature>
<keyword evidence="9" id="KW-0325">Glycoprotein</keyword>
<evidence type="ECO:0000256" key="10">
    <source>
        <dbReference type="ARBA" id="ARBA00023286"/>
    </source>
</evidence>
<evidence type="ECO:0000256" key="11">
    <source>
        <dbReference type="ARBA" id="ARBA00023303"/>
    </source>
</evidence>
<comment type="subcellular location">
    <subcellularLocation>
        <location evidence="1">Cell membrane</location>
        <topology evidence="1">Multi-pass membrane protein</topology>
    </subcellularLocation>
</comment>
<name>A0A6J1RNR5_9HYME</name>
<dbReference type="InterPro" id="IPR019594">
    <property type="entry name" value="Glu/Gly-bd"/>
</dbReference>
<evidence type="ECO:0000256" key="8">
    <source>
        <dbReference type="ARBA" id="ARBA00023170"/>
    </source>
</evidence>
<sequence length="209" mass="23761">MTKFAGNYVASMYGKILEELTYSLNFTLKIVSQMSEHGMWDEQNQTWSGVMGELVSGRADFAIADMSMTSFRVRYVDFTLPLIISRNALYFKEPGICGVKWLGYFQTFNSCTWATIVTLIAIAPLLLSYMKTIRESGSMMELISENFICIWGIFCQQALKEFPRRTSLRIAYLTIFLTAVLVAAHYSAALVCFLTACTRVLPFQTIEEF</sequence>
<dbReference type="OrthoDB" id="8186464at2759"/>
<feature type="domain" description="Ionotropic glutamate receptor L-glutamate and glycine-binding" evidence="13">
    <location>
        <begin position="15"/>
        <end position="83"/>
    </location>
</feature>
<reference evidence="15" key="1">
    <citation type="submission" date="2025-08" db="UniProtKB">
        <authorList>
            <consortium name="RefSeq"/>
        </authorList>
    </citation>
    <scope>IDENTIFICATION</scope>
    <source>
        <tissue evidence="15">Whole body</tissue>
    </source>
</reference>
<feature type="transmembrane region" description="Helical" evidence="12">
    <location>
        <begin position="170"/>
        <end position="196"/>
    </location>
</feature>
<keyword evidence="5 12" id="KW-1133">Transmembrane helix</keyword>
<dbReference type="Gene3D" id="1.10.287.70">
    <property type="match status" value="1"/>
</dbReference>
<dbReference type="GO" id="GO:0005886">
    <property type="term" value="C:plasma membrane"/>
    <property type="evidence" value="ECO:0007669"/>
    <property type="project" value="UniProtKB-SubCell"/>
</dbReference>
<feature type="transmembrane region" description="Helical" evidence="12">
    <location>
        <begin position="112"/>
        <end position="130"/>
    </location>
</feature>
<evidence type="ECO:0000313" key="14">
    <source>
        <dbReference type="Proteomes" id="UP000504618"/>
    </source>
</evidence>
<dbReference type="Proteomes" id="UP000504618">
    <property type="component" value="Unplaced"/>
</dbReference>
<dbReference type="Gene3D" id="3.40.190.10">
    <property type="entry name" value="Periplasmic binding protein-like II"/>
    <property type="match status" value="1"/>
</dbReference>
<keyword evidence="6" id="KW-0406">Ion transport</keyword>
<evidence type="ECO:0000256" key="3">
    <source>
        <dbReference type="ARBA" id="ARBA00022475"/>
    </source>
</evidence>
<keyword evidence="3" id="KW-1003">Cell membrane</keyword>
<evidence type="ECO:0000256" key="7">
    <source>
        <dbReference type="ARBA" id="ARBA00023136"/>
    </source>
</evidence>
<dbReference type="RefSeq" id="XP_024894176.1">
    <property type="nucleotide sequence ID" value="XM_025038408.1"/>
</dbReference>
<organism evidence="14 15">
    <name type="scientific">Temnothorax curvispinosus</name>
    <dbReference type="NCBI Taxonomy" id="300111"/>
    <lineage>
        <taxon>Eukaryota</taxon>
        <taxon>Metazoa</taxon>
        <taxon>Ecdysozoa</taxon>
        <taxon>Arthropoda</taxon>
        <taxon>Hexapoda</taxon>
        <taxon>Insecta</taxon>
        <taxon>Pterygota</taxon>
        <taxon>Neoptera</taxon>
        <taxon>Endopterygota</taxon>
        <taxon>Hymenoptera</taxon>
        <taxon>Apocrita</taxon>
        <taxon>Aculeata</taxon>
        <taxon>Formicoidea</taxon>
        <taxon>Formicidae</taxon>
        <taxon>Myrmicinae</taxon>
        <taxon>Temnothorax</taxon>
    </lineage>
</organism>
<accession>A0A6J1RNR5</accession>